<dbReference type="SMART" id="SM00065">
    <property type="entry name" value="GAF"/>
    <property type="match status" value="1"/>
</dbReference>
<dbReference type="InterPro" id="IPR002645">
    <property type="entry name" value="STAS_dom"/>
</dbReference>
<dbReference type="SUPFAM" id="SSF52091">
    <property type="entry name" value="SpoIIaa-like"/>
    <property type="match status" value="1"/>
</dbReference>
<accession>A0ABP9X9F7</accession>
<evidence type="ECO:0000313" key="4">
    <source>
        <dbReference type="Proteomes" id="UP001428290"/>
    </source>
</evidence>
<dbReference type="CDD" id="cd07041">
    <property type="entry name" value="STAS_RsbR_RsbS_like"/>
    <property type="match status" value="1"/>
</dbReference>
<dbReference type="Gene3D" id="3.30.450.40">
    <property type="match status" value="1"/>
</dbReference>
<comment type="caution">
    <text evidence="3">The sequence shown here is derived from an EMBL/GenBank/DDBJ whole genome shotgun (WGS) entry which is preliminary data.</text>
</comment>
<dbReference type="InterPro" id="IPR029016">
    <property type="entry name" value="GAF-like_dom_sf"/>
</dbReference>
<dbReference type="PANTHER" id="PTHR33745">
    <property type="entry name" value="RSBT ANTAGONIST PROTEIN RSBS-RELATED"/>
    <property type="match status" value="1"/>
</dbReference>
<dbReference type="InterPro" id="IPR003018">
    <property type="entry name" value="GAF"/>
</dbReference>
<dbReference type="Gene3D" id="3.30.750.24">
    <property type="entry name" value="STAS domain"/>
    <property type="match status" value="1"/>
</dbReference>
<sequence>MSSGSGSQLNNAERTETLQELGLLDVSFDPAFDRLTRLASKVLQAPVSLLSLVEHHRQYFKSHIGLAEPWAERRETPLTHSFCQHVVSNGQELIVTDAREHPLVHDNLAIPDLGVISYAGMPIRSGGHVLGSFCVIDGKPRVWTADELDILHEFAELLMTELKLRQEIRIHQQDIRERERLQNELIGLQQALLDELSTPLIPLNDQVLVVPLIGALDQQRAQRMTEALLTGVGKYRADFVILDITGVPVLDTYVASLLVQTSQAIQLLGARMVLTGLRPEIAQTIVSVGLDLRSVVTYSTLQQGIEYTFRRK</sequence>
<dbReference type="InterPro" id="IPR051932">
    <property type="entry name" value="Bact_StressResp_Reg"/>
</dbReference>
<proteinExistence type="predicted"/>
<reference evidence="3 4" key="1">
    <citation type="submission" date="2024-02" db="EMBL/GenBank/DDBJ databases">
        <title>Herpetosiphon gulosus NBRC 112829.</title>
        <authorList>
            <person name="Ichikawa N."/>
            <person name="Katano-Makiyama Y."/>
            <person name="Hidaka K."/>
        </authorList>
    </citation>
    <scope>NUCLEOTIDE SEQUENCE [LARGE SCALE GENOMIC DNA]</scope>
    <source>
        <strain evidence="3 4">NBRC 112829</strain>
    </source>
</reference>
<dbReference type="InterPro" id="IPR036513">
    <property type="entry name" value="STAS_dom_sf"/>
</dbReference>
<evidence type="ECO:0000313" key="3">
    <source>
        <dbReference type="EMBL" id="GAA5531501.1"/>
    </source>
</evidence>
<dbReference type="SUPFAM" id="SSF55781">
    <property type="entry name" value="GAF domain-like"/>
    <property type="match status" value="1"/>
</dbReference>
<keyword evidence="4" id="KW-1185">Reference proteome</keyword>
<dbReference type="Proteomes" id="UP001428290">
    <property type="component" value="Unassembled WGS sequence"/>
</dbReference>
<dbReference type="Pfam" id="PF01740">
    <property type="entry name" value="STAS"/>
    <property type="match status" value="1"/>
</dbReference>
<gene>
    <name evidence="3" type="ORF">Hgul01_05326</name>
</gene>
<name>A0ABP9X9F7_9CHLR</name>
<evidence type="ECO:0000256" key="1">
    <source>
        <dbReference type="ARBA" id="ARBA00022553"/>
    </source>
</evidence>
<dbReference type="RefSeq" id="WP_345725055.1">
    <property type="nucleotide sequence ID" value="NZ_BAABRU010000055.1"/>
</dbReference>
<dbReference type="Pfam" id="PF01590">
    <property type="entry name" value="GAF"/>
    <property type="match status" value="1"/>
</dbReference>
<evidence type="ECO:0000259" key="2">
    <source>
        <dbReference type="PROSITE" id="PS50801"/>
    </source>
</evidence>
<keyword evidence="1" id="KW-0597">Phosphoprotein</keyword>
<dbReference type="EMBL" id="BAABRU010000055">
    <property type="protein sequence ID" value="GAA5531501.1"/>
    <property type="molecule type" value="Genomic_DNA"/>
</dbReference>
<organism evidence="3 4">
    <name type="scientific">Herpetosiphon gulosus</name>
    <dbReference type="NCBI Taxonomy" id="1973496"/>
    <lineage>
        <taxon>Bacteria</taxon>
        <taxon>Bacillati</taxon>
        <taxon>Chloroflexota</taxon>
        <taxon>Chloroflexia</taxon>
        <taxon>Herpetosiphonales</taxon>
        <taxon>Herpetosiphonaceae</taxon>
        <taxon>Herpetosiphon</taxon>
    </lineage>
</organism>
<protein>
    <recommendedName>
        <fullName evidence="2">STAS domain-containing protein</fullName>
    </recommendedName>
</protein>
<dbReference type="PANTHER" id="PTHR33745:SF3">
    <property type="entry name" value="RSBT CO-ANTAGONIST PROTEIN RSBRC"/>
    <property type="match status" value="1"/>
</dbReference>
<dbReference type="PROSITE" id="PS50801">
    <property type="entry name" value="STAS"/>
    <property type="match status" value="1"/>
</dbReference>
<feature type="domain" description="STAS" evidence="2">
    <location>
        <begin position="197"/>
        <end position="308"/>
    </location>
</feature>